<feature type="compositionally biased region" description="Polar residues" evidence="4">
    <location>
        <begin position="460"/>
        <end position="475"/>
    </location>
</feature>
<evidence type="ECO:0000259" key="5">
    <source>
        <dbReference type="PROSITE" id="PS51036"/>
    </source>
</evidence>
<keyword evidence="2" id="KW-0863">Zinc-finger</keyword>
<dbReference type="InterPro" id="IPR002653">
    <property type="entry name" value="Znf_A20"/>
</dbReference>
<reference evidence="6 7" key="1">
    <citation type="submission" date="2024-02" db="EMBL/GenBank/DDBJ databases">
        <authorList>
            <person name="Daric V."/>
            <person name="Darras S."/>
        </authorList>
    </citation>
    <scope>NUCLEOTIDE SEQUENCE [LARGE SCALE GENOMIC DNA]</scope>
</reference>
<evidence type="ECO:0000313" key="6">
    <source>
        <dbReference type="EMBL" id="CAK8672148.1"/>
    </source>
</evidence>
<proteinExistence type="predicted"/>
<keyword evidence="1" id="KW-0479">Metal-binding</keyword>
<evidence type="ECO:0000256" key="2">
    <source>
        <dbReference type="ARBA" id="ARBA00022771"/>
    </source>
</evidence>
<sequence>MGRQSSQIPDQESKVEQIAIGMLRFLTMETIFAGDYSIYSTSKVMPSFPVIPCGQQSNKEKYEIAKTFIEDDDVAKLQNKKLFNWTRVTKAVCPLLVPKDGNSLCHACSMILYGIPDYVLLFRRCLSQTLHGQLELDSPLGERWLHHFNITHEGNDMELSEEGIKREWQKTCRASSTRPLDQTDSSQHPVYSGLSQLHVFVLAHVCRRPIIVISDEENDDFPPSIFLPVLLKPEDCLKSFVYLFHHGQDFSPLVYADEFTTKDDIRDLCVPLVTRNFKRFKTPFLLPHENEDETVHQYLFVTKIGYTIKRDFKEVLAARMPDFGLPRENRDLNPNSMIKACFEPLVKGMEPSVVKHLWTWNLGLTTNLGRFVLQEGQSSSSTAKPASLSYQAESDYMPDDEDDDIGSTAHPIPTAIGSGRGPDTSTMSVIPDGRSVDTSMTSSLNTTSSMVRSLEHVQARSESGYSSNSKTNEAASLNPARPASREQSLPSGSAEAEANLHSIGALDDSECVPDSAGMVSSTFGGKIVSTPSESALTGHPSAYTSRPSALASENYHADQESVVASRAMSSALSSRRSEVRYSNGVLVAYEGTTKVTVENVSLIFFTILKLVADTFKFAASKVTAKLERLDSSSDVVRLIIDAPGVEVIYRTIQEDKVKLELIFDKRSGFFRLMVDYYTRISCESTDTRFSTPMLEPSDIGNNYVDTSTHQDKCKTAGCMNRGIPERQNLCESCFQSWQELRDRNQTSGSFFDTTSAEESIDENQPCKTQNCTRRPEAGCRGYCLVCYHRPGS</sequence>
<dbReference type="PROSITE" id="PS51036">
    <property type="entry name" value="ZF_A20"/>
    <property type="match status" value="1"/>
</dbReference>
<keyword evidence="3" id="KW-0862">Zinc</keyword>
<feature type="compositionally biased region" description="Acidic residues" evidence="4">
    <location>
        <begin position="396"/>
        <end position="405"/>
    </location>
</feature>
<evidence type="ECO:0000313" key="7">
    <source>
        <dbReference type="Proteomes" id="UP001642483"/>
    </source>
</evidence>
<dbReference type="Proteomes" id="UP001642483">
    <property type="component" value="Unassembled WGS sequence"/>
</dbReference>
<evidence type="ECO:0000256" key="4">
    <source>
        <dbReference type="SAM" id="MobiDB-lite"/>
    </source>
</evidence>
<evidence type="ECO:0000256" key="1">
    <source>
        <dbReference type="ARBA" id="ARBA00022723"/>
    </source>
</evidence>
<feature type="region of interest" description="Disordered" evidence="4">
    <location>
        <begin position="531"/>
        <end position="551"/>
    </location>
</feature>
<dbReference type="Gene3D" id="4.10.240.30">
    <property type="match status" value="1"/>
</dbReference>
<feature type="domain" description="A20-type" evidence="5">
    <location>
        <begin position="707"/>
        <end position="742"/>
    </location>
</feature>
<evidence type="ECO:0000256" key="3">
    <source>
        <dbReference type="ARBA" id="ARBA00022833"/>
    </source>
</evidence>
<gene>
    <name evidence="6" type="ORF">CVLEPA_LOCUS1138</name>
</gene>
<feature type="region of interest" description="Disordered" evidence="4">
    <location>
        <begin position="394"/>
        <end position="496"/>
    </location>
</feature>
<dbReference type="EMBL" id="CAWYQH010000001">
    <property type="protein sequence ID" value="CAK8672148.1"/>
    <property type="molecule type" value="Genomic_DNA"/>
</dbReference>
<feature type="compositionally biased region" description="Low complexity" evidence="4">
    <location>
        <begin position="438"/>
        <end position="450"/>
    </location>
</feature>
<keyword evidence="7" id="KW-1185">Reference proteome</keyword>
<protein>
    <recommendedName>
        <fullName evidence="5">A20-type domain-containing protein</fullName>
    </recommendedName>
</protein>
<organism evidence="6 7">
    <name type="scientific">Clavelina lepadiformis</name>
    <name type="common">Light-bulb sea squirt</name>
    <name type="synonym">Ascidia lepadiformis</name>
    <dbReference type="NCBI Taxonomy" id="159417"/>
    <lineage>
        <taxon>Eukaryota</taxon>
        <taxon>Metazoa</taxon>
        <taxon>Chordata</taxon>
        <taxon>Tunicata</taxon>
        <taxon>Ascidiacea</taxon>
        <taxon>Aplousobranchia</taxon>
        <taxon>Clavelinidae</taxon>
        <taxon>Clavelina</taxon>
    </lineage>
</organism>
<comment type="caution">
    <text evidence="6">The sequence shown here is derived from an EMBL/GenBank/DDBJ whole genome shotgun (WGS) entry which is preliminary data.</text>
</comment>
<name>A0ABP0F0F3_CLALP</name>
<accession>A0ABP0F0F3</accession>